<protein>
    <recommendedName>
        <fullName evidence="1">DUF985 domain-containing protein</fullName>
    </recommendedName>
</protein>
<organism evidence="2 3">
    <name type="scientific">Actinokineospora auranticolor</name>
    <dbReference type="NCBI Taxonomy" id="155976"/>
    <lineage>
        <taxon>Bacteria</taxon>
        <taxon>Bacillati</taxon>
        <taxon>Actinomycetota</taxon>
        <taxon>Actinomycetes</taxon>
        <taxon>Pseudonocardiales</taxon>
        <taxon>Pseudonocardiaceae</taxon>
        <taxon>Actinokineospora</taxon>
    </lineage>
</organism>
<evidence type="ECO:0000259" key="1">
    <source>
        <dbReference type="Pfam" id="PF06172"/>
    </source>
</evidence>
<reference evidence="2 3" key="1">
    <citation type="submission" date="2018-02" db="EMBL/GenBank/DDBJ databases">
        <title>Genomic Encyclopedia of Archaeal and Bacterial Type Strains, Phase II (KMG-II): from individual species to whole genera.</title>
        <authorList>
            <person name="Goeker M."/>
        </authorList>
    </citation>
    <scope>NUCLEOTIDE SEQUENCE [LARGE SCALE GENOMIC DNA]</scope>
    <source>
        <strain evidence="2 3">YU 961-1</strain>
    </source>
</reference>
<dbReference type="InterPro" id="IPR009327">
    <property type="entry name" value="Cupin_DUF985"/>
</dbReference>
<dbReference type="PANTHER" id="PTHR33387">
    <property type="entry name" value="RMLC-LIKE JELLY ROLL FOLD PROTEIN"/>
    <property type="match status" value="1"/>
</dbReference>
<dbReference type="SUPFAM" id="SSF51182">
    <property type="entry name" value="RmlC-like cupins"/>
    <property type="match status" value="1"/>
</dbReference>
<dbReference type="Pfam" id="PF06172">
    <property type="entry name" value="Cupin_5"/>
    <property type="match status" value="1"/>
</dbReference>
<dbReference type="PANTHER" id="PTHR33387:SF3">
    <property type="entry name" value="DUF985 DOMAIN-CONTAINING PROTEIN"/>
    <property type="match status" value="1"/>
</dbReference>
<dbReference type="EMBL" id="PTIX01000007">
    <property type="protein sequence ID" value="PPK67382.1"/>
    <property type="molecule type" value="Genomic_DNA"/>
</dbReference>
<name>A0A2S6GQ39_9PSEU</name>
<dbReference type="Proteomes" id="UP000239203">
    <property type="component" value="Unassembled WGS sequence"/>
</dbReference>
<dbReference type="CDD" id="cd06121">
    <property type="entry name" value="cupin_YML079wp"/>
    <property type="match status" value="1"/>
</dbReference>
<dbReference type="InterPro" id="IPR039935">
    <property type="entry name" value="YML079W-like"/>
</dbReference>
<evidence type="ECO:0000313" key="3">
    <source>
        <dbReference type="Proteomes" id="UP000239203"/>
    </source>
</evidence>
<dbReference type="Gene3D" id="2.60.120.10">
    <property type="entry name" value="Jelly Rolls"/>
    <property type="match status" value="1"/>
</dbReference>
<evidence type="ECO:0000313" key="2">
    <source>
        <dbReference type="EMBL" id="PPK67382.1"/>
    </source>
</evidence>
<dbReference type="AlphaFoldDB" id="A0A2S6GQ39"/>
<sequence length="148" mass="15914">MGVGMTEASDIIERLGLRPLPVEGGYFTETWGGDHFSSIYYLLAAPGYSAWHRLDRDEVYAFHAGSALTVHLLGPGGYRSARLGTDLRAGERPQLVVPAGTWQASETAAWSLVGTVVVPPYTDECVEFGTPSLVADRPELARLLPAAP</sequence>
<accession>A0A2S6GQ39</accession>
<gene>
    <name evidence="2" type="ORF">CLV40_10745</name>
</gene>
<comment type="caution">
    <text evidence="2">The sequence shown here is derived from an EMBL/GenBank/DDBJ whole genome shotgun (WGS) entry which is preliminary data.</text>
</comment>
<dbReference type="InterPro" id="IPR014710">
    <property type="entry name" value="RmlC-like_jellyroll"/>
</dbReference>
<dbReference type="InterPro" id="IPR011051">
    <property type="entry name" value="RmlC_Cupin_sf"/>
</dbReference>
<keyword evidence="3" id="KW-1185">Reference proteome</keyword>
<feature type="domain" description="DUF985" evidence="1">
    <location>
        <begin position="10"/>
        <end position="128"/>
    </location>
</feature>
<proteinExistence type="predicted"/>